<dbReference type="InterPro" id="IPR011701">
    <property type="entry name" value="MFS"/>
</dbReference>
<evidence type="ECO:0000256" key="2">
    <source>
        <dbReference type="ARBA" id="ARBA00022448"/>
    </source>
</evidence>
<keyword evidence="2" id="KW-0813">Transport</keyword>
<dbReference type="InterPro" id="IPR020846">
    <property type="entry name" value="MFS_dom"/>
</dbReference>
<evidence type="ECO:0000256" key="7">
    <source>
        <dbReference type="SAM" id="Phobius"/>
    </source>
</evidence>
<dbReference type="InterPro" id="IPR050171">
    <property type="entry name" value="MFS_Transporters"/>
</dbReference>
<dbReference type="PANTHER" id="PTHR23517">
    <property type="entry name" value="RESISTANCE PROTEIN MDTM, PUTATIVE-RELATED-RELATED"/>
    <property type="match status" value="1"/>
</dbReference>
<reference evidence="9" key="1">
    <citation type="submission" date="2021-04" db="EMBL/GenBank/DDBJ databases">
        <title>The complete genome sequence of Caulobacter sp. S6.</title>
        <authorList>
            <person name="Tang Y."/>
            <person name="Ouyang W."/>
            <person name="Liu Q."/>
            <person name="Huang B."/>
            <person name="Guo Z."/>
            <person name="Lei P."/>
        </authorList>
    </citation>
    <scope>NUCLEOTIDE SEQUENCE</scope>
    <source>
        <strain evidence="9">S6</strain>
    </source>
</reference>
<feature type="transmembrane region" description="Helical" evidence="7">
    <location>
        <begin position="56"/>
        <end position="75"/>
    </location>
</feature>
<dbReference type="PRINTS" id="PR01035">
    <property type="entry name" value="TCRTETA"/>
</dbReference>
<dbReference type="CDD" id="cd17473">
    <property type="entry name" value="MFS_arabinose_efflux_permease_like"/>
    <property type="match status" value="1"/>
</dbReference>
<feature type="transmembrane region" description="Helical" evidence="7">
    <location>
        <begin position="317"/>
        <end position="339"/>
    </location>
</feature>
<feature type="transmembrane region" description="Helical" evidence="7">
    <location>
        <begin position="176"/>
        <end position="194"/>
    </location>
</feature>
<evidence type="ECO:0000256" key="6">
    <source>
        <dbReference type="ARBA" id="ARBA00023136"/>
    </source>
</evidence>
<dbReference type="PROSITE" id="PS50850">
    <property type="entry name" value="MFS"/>
    <property type="match status" value="1"/>
</dbReference>
<evidence type="ECO:0000259" key="8">
    <source>
        <dbReference type="PROSITE" id="PS50850"/>
    </source>
</evidence>
<dbReference type="InterPro" id="IPR001958">
    <property type="entry name" value="Tet-R_TetA/multi-R_MdtG-like"/>
</dbReference>
<feature type="transmembrane region" description="Helical" evidence="7">
    <location>
        <begin position="258"/>
        <end position="276"/>
    </location>
</feature>
<evidence type="ECO:0000313" key="10">
    <source>
        <dbReference type="Proteomes" id="UP000676409"/>
    </source>
</evidence>
<name>A0A975G3N8_9CAUL</name>
<feature type="transmembrane region" description="Helical" evidence="7">
    <location>
        <begin position="87"/>
        <end position="105"/>
    </location>
</feature>
<feature type="transmembrane region" description="Helical" evidence="7">
    <location>
        <begin position="145"/>
        <end position="164"/>
    </location>
</feature>
<feature type="transmembrane region" description="Helical" evidence="7">
    <location>
        <begin position="111"/>
        <end position="133"/>
    </location>
</feature>
<feature type="transmembrane region" description="Helical" evidence="7">
    <location>
        <begin position="222"/>
        <end position="246"/>
    </location>
</feature>
<dbReference type="SUPFAM" id="SSF103473">
    <property type="entry name" value="MFS general substrate transporter"/>
    <property type="match status" value="1"/>
</dbReference>
<dbReference type="Proteomes" id="UP000676409">
    <property type="component" value="Chromosome"/>
</dbReference>
<keyword evidence="6 7" id="KW-0472">Membrane</keyword>
<keyword evidence="3" id="KW-1003">Cell membrane</keyword>
<dbReference type="RefSeq" id="WP_211940265.1">
    <property type="nucleotide sequence ID" value="NZ_CP073078.1"/>
</dbReference>
<gene>
    <name evidence="9" type="ORF">KCG34_10300</name>
</gene>
<evidence type="ECO:0000256" key="1">
    <source>
        <dbReference type="ARBA" id="ARBA00004651"/>
    </source>
</evidence>
<proteinExistence type="predicted"/>
<dbReference type="Gene3D" id="1.20.1250.20">
    <property type="entry name" value="MFS general substrate transporter like domains"/>
    <property type="match status" value="1"/>
</dbReference>
<feature type="transmembrane region" description="Helical" evidence="7">
    <location>
        <begin position="20"/>
        <end position="40"/>
    </location>
</feature>
<protein>
    <submittedName>
        <fullName evidence="9">MFS transporter</fullName>
    </submittedName>
</protein>
<dbReference type="GO" id="GO:0005886">
    <property type="term" value="C:plasma membrane"/>
    <property type="evidence" value="ECO:0007669"/>
    <property type="project" value="UniProtKB-SubCell"/>
</dbReference>
<comment type="subcellular location">
    <subcellularLocation>
        <location evidence="1">Cell membrane</location>
        <topology evidence="1">Multi-pass membrane protein</topology>
    </subcellularLocation>
</comment>
<feature type="transmembrane region" description="Helical" evidence="7">
    <location>
        <begin position="288"/>
        <end position="311"/>
    </location>
</feature>
<dbReference type="InterPro" id="IPR036259">
    <property type="entry name" value="MFS_trans_sf"/>
</dbReference>
<feature type="transmembrane region" description="Helical" evidence="7">
    <location>
        <begin position="378"/>
        <end position="398"/>
    </location>
</feature>
<sequence>MSEGGPSVAAERAAGWAQGWSLVATAWLAVIATSLISPVLPRMATHFSRVGHASDLIQFTIALPALFVAVLAAPLGHLADKVGRRPVLLVALAAYGVFGMAPLFLDSLPLILVSRCGVGAAEAAVITASTALLGDYFQGASRERWFAAQMGSANLVAVGVLALGGALGEISWRAPFVVYALPFLLAVLVLSLTWEPVRAPAHADGAARATGPDGGGLAWRRLLLSSAVTAFGSMAFYVVVIQFSFIMTSRGYASPAQIGMGAALAAVGVPVGSVAFRMLAKVGVALKLLIAFMVAAVGFVLIALGPTYFAIVLGAAINGLGCGIYLPTLLTSALTGLRLDQRGRGSGIWQAAFFLGQFLSPISVIQLSSLFGGTPPAVLFYAALCGVGGLIALSAAAVSSRSPRDPGE</sequence>
<evidence type="ECO:0000313" key="9">
    <source>
        <dbReference type="EMBL" id="QUD90214.1"/>
    </source>
</evidence>
<dbReference type="EMBL" id="CP073078">
    <property type="protein sequence ID" value="QUD90214.1"/>
    <property type="molecule type" value="Genomic_DNA"/>
</dbReference>
<dbReference type="Pfam" id="PF07690">
    <property type="entry name" value="MFS_1"/>
    <property type="match status" value="1"/>
</dbReference>
<dbReference type="KEGG" id="caul:KCG34_10300"/>
<accession>A0A975G3N8</accession>
<keyword evidence="5 7" id="KW-1133">Transmembrane helix</keyword>
<keyword evidence="10" id="KW-1185">Reference proteome</keyword>
<feature type="domain" description="Major facilitator superfamily (MFS) profile" evidence="8">
    <location>
        <begin position="18"/>
        <end position="400"/>
    </location>
</feature>
<keyword evidence="4 7" id="KW-0812">Transmembrane</keyword>
<organism evidence="9 10">
    <name type="scientific">Phenylobacterium montanum</name>
    <dbReference type="NCBI Taxonomy" id="2823693"/>
    <lineage>
        <taxon>Bacteria</taxon>
        <taxon>Pseudomonadati</taxon>
        <taxon>Pseudomonadota</taxon>
        <taxon>Alphaproteobacteria</taxon>
        <taxon>Caulobacterales</taxon>
        <taxon>Caulobacteraceae</taxon>
        <taxon>Phenylobacterium</taxon>
    </lineage>
</organism>
<dbReference type="AlphaFoldDB" id="A0A975G3N8"/>
<dbReference type="PANTHER" id="PTHR23517:SF2">
    <property type="entry name" value="MULTIDRUG RESISTANCE PROTEIN MDTH"/>
    <property type="match status" value="1"/>
</dbReference>
<evidence type="ECO:0000256" key="5">
    <source>
        <dbReference type="ARBA" id="ARBA00022989"/>
    </source>
</evidence>
<evidence type="ECO:0000256" key="4">
    <source>
        <dbReference type="ARBA" id="ARBA00022692"/>
    </source>
</evidence>
<feature type="transmembrane region" description="Helical" evidence="7">
    <location>
        <begin position="351"/>
        <end position="372"/>
    </location>
</feature>
<evidence type="ECO:0000256" key="3">
    <source>
        <dbReference type="ARBA" id="ARBA00022475"/>
    </source>
</evidence>
<dbReference type="GO" id="GO:0022857">
    <property type="term" value="F:transmembrane transporter activity"/>
    <property type="evidence" value="ECO:0007669"/>
    <property type="project" value="InterPro"/>
</dbReference>